<dbReference type="InterPro" id="IPR003599">
    <property type="entry name" value="Ig_sub"/>
</dbReference>
<dbReference type="InterPro" id="IPR013783">
    <property type="entry name" value="Ig-like_fold"/>
</dbReference>
<dbReference type="InterPro" id="IPR007110">
    <property type="entry name" value="Ig-like_dom"/>
</dbReference>
<accession>A0A8S4D301</accession>
<dbReference type="EMBL" id="CAJHNJ030000002">
    <property type="protein sequence ID" value="CAG9091902.1"/>
    <property type="molecule type" value="Genomic_DNA"/>
</dbReference>
<organism evidence="4 5">
    <name type="scientific">Plutella xylostella</name>
    <name type="common">Diamondback moth</name>
    <name type="synonym">Plutella maculipennis</name>
    <dbReference type="NCBI Taxonomy" id="51655"/>
    <lineage>
        <taxon>Eukaryota</taxon>
        <taxon>Metazoa</taxon>
        <taxon>Ecdysozoa</taxon>
        <taxon>Arthropoda</taxon>
        <taxon>Hexapoda</taxon>
        <taxon>Insecta</taxon>
        <taxon>Pterygota</taxon>
        <taxon>Neoptera</taxon>
        <taxon>Endopterygota</taxon>
        <taxon>Lepidoptera</taxon>
        <taxon>Glossata</taxon>
        <taxon>Ditrysia</taxon>
        <taxon>Yponomeutoidea</taxon>
        <taxon>Plutellidae</taxon>
        <taxon>Plutella</taxon>
    </lineage>
</organism>
<sequence>MPTLGDSLPLIKNTVVTEVPAGSTAVLSCNSNDYDHNFMFWLFDKNKVIGPGNDYDERKYKYEVLSGKLHIDSVSPAESGYYKCVSKKLDGSALTVGEVEMIVKGSAFNAIDAVKLVAIVVSIIVIIGCAVIYWRMRKDWNKYDGRTVVPVDEADDDDEGGDEVYNRTTTSLPSTAPGPSRNVSSDQLLYGIDNQGLDTDFASVFENIQIKSPQQRSLI</sequence>
<reference evidence="4" key="1">
    <citation type="submission" date="2020-11" db="EMBL/GenBank/DDBJ databases">
        <authorList>
            <person name="Whiteford S."/>
        </authorList>
    </citation>
    <scope>NUCLEOTIDE SEQUENCE</scope>
</reference>
<protein>
    <submittedName>
        <fullName evidence="4">(diamondback moth) hypothetical protein</fullName>
    </submittedName>
</protein>
<keyword evidence="2" id="KW-0812">Transmembrane</keyword>
<feature type="region of interest" description="Disordered" evidence="1">
    <location>
        <begin position="151"/>
        <end position="181"/>
    </location>
</feature>
<keyword evidence="2" id="KW-1133">Transmembrane helix</keyword>
<comment type="caution">
    <text evidence="4">The sequence shown here is derived from an EMBL/GenBank/DDBJ whole genome shotgun (WGS) entry which is preliminary data.</text>
</comment>
<dbReference type="Pfam" id="PF13927">
    <property type="entry name" value="Ig_3"/>
    <property type="match status" value="1"/>
</dbReference>
<dbReference type="SUPFAM" id="SSF48726">
    <property type="entry name" value="Immunoglobulin"/>
    <property type="match status" value="1"/>
</dbReference>
<dbReference type="SMART" id="SM00409">
    <property type="entry name" value="IG"/>
    <property type="match status" value="1"/>
</dbReference>
<feature type="transmembrane region" description="Helical" evidence="2">
    <location>
        <begin position="113"/>
        <end position="134"/>
    </location>
</feature>
<dbReference type="PROSITE" id="PS50835">
    <property type="entry name" value="IG_LIKE"/>
    <property type="match status" value="1"/>
</dbReference>
<dbReference type="InterPro" id="IPR036179">
    <property type="entry name" value="Ig-like_dom_sf"/>
</dbReference>
<evidence type="ECO:0000259" key="3">
    <source>
        <dbReference type="PROSITE" id="PS50835"/>
    </source>
</evidence>
<feature type="domain" description="Ig-like" evidence="3">
    <location>
        <begin position="9"/>
        <end position="95"/>
    </location>
</feature>
<feature type="compositionally biased region" description="Acidic residues" evidence="1">
    <location>
        <begin position="152"/>
        <end position="162"/>
    </location>
</feature>
<keyword evidence="5" id="KW-1185">Reference proteome</keyword>
<gene>
    <name evidence="4" type="ORF">PLXY2_LOCUS1015</name>
</gene>
<name>A0A8S4D301_PLUXY</name>
<keyword evidence="2" id="KW-0472">Membrane</keyword>
<dbReference type="Gene3D" id="2.60.40.10">
    <property type="entry name" value="Immunoglobulins"/>
    <property type="match status" value="1"/>
</dbReference>
<proteinExistence type="predicted"/>
<evidence type="ECO:0000313" key="5">
    <source>
        <dbReference type="Proteomes" id="UP000653454"/>
    </source>
</evidence>
<dbReference type="AlphaFoldDB" id="A0A8S4D301"/>
<evidence type="ECO:0000313" key="4">
    <source>
        <dbReference type="EMBL" id="CAG9091902.1"/>
    </source>
</evidence>
<evidence type="ECO:0000256" key="1">
    <source>
        <dbReference type="SAM" id="MobiDB-lite"/>
    </source>
</evidence>
<dbReference type="Proteomes" id="UP000653454">
    <property type="component" value="Unassembled WGS sequence"/>
</dbReference>
<evidence type="ECO:0000256" key="2">
    <source>
        <dbReference type="SAM" id="Phobius"/>
    </source>
</evidence>